<comment type="caution">
    <text evidence="2">The sequence shown here is derived from an EMBL/GenBank/DDBJ whole genome shotgun (WGS) entry which is preliminary data.</text>
</comment>
<evidence type="ECO:0000313" key="3">
    <source>
        <dbReference type="Proteomes" id="UP000008553"/>
    </source>
</evidence>
<feature type="transmembrane region" description="Helical" evidence="1">
    <location>
        <begin position="6"/>
        <end position="27"/>
    </location>
</feature>
<dbReference type="EMBL" id="AABL01000238">
    <property type="protein sequence ID" value="EAA19131.1"/>
    <property type="molecule type" value="Genomic_DNA"/>
</dbReference>
<dbReference type="AlphaFoldDB" id="Q7RR50"/>
<name>Q7RR50_PLAYO</name>
<sequence>MFNIRMHIFILVNTINITIIIFEKYFFILPFHINIDNPFICKNNYMKGNYNSKSNESTIPHYFI</sequence>
<dbReference type="Proteomes" id="UP000008553">
    <property type="component" value="Unassembled WGS sequence"/>
</dbReference>
<dbReference type="PaxDb" id="73239-Q7RR50"/>
<keyword evidence="1" id="KW-0812">Transmembrane</keyword>
<keyword evidence="1" id="KW-1133">Transmembrane helix</keyword>
<evidence type="ECO:0000313" key="2">
    <source>
        <dbReference type="EMBL" id="EAA19131.1"/>
    </source>
</evidence>
<proteinExistence type="predicted"/>
<organism evidence="2 3">
    <name type="scientific">Plasmodium yoelii yoelii</name>
    <dbReference type="NCBI Taxonomy" id="73239"/>
    <lineage>
        <taxon>Eukaryota</taxon>
        <taxon>Sar</taxon>
        <taxon>Alveolata</taxon>
        <taxon>Apicomplexa</taxon>
        <taxon>Aconoidasida</taxon>
        <taxon>Haemosporida</taxon>
        <taxon>Plasmodiidae</taxon>
        <taxon>Plasmodium</taxon>
        <taxon>Plasmodium (Vinckeia)</taxon>
    </lineage>
</organism>
<gene>
    <name evidence="2" type="ORF">PY00886</name>
</gene>
<reference evidence="2 3" key="1">
    <citation type="journal article" date="2002" name="Nature">
        <title>Genome sequence and comparative analysis of the model rodent malaria parasite Plasmodium yoelii yoelii.</title>
        <authorList>
            <person name="Carlton J.M."/>
            <person name="Angiuoli S.V."/>
            <person name="Suh B.B."/>
            <person name="Kooij T.W."/>
            <person name="Pertea M."/>
            <person name="Silva J.C."/>
            <person name="Ermolaeva M.D."/>
            <person name="Allen J.E."/>
            <person name="Selengut J.D."/>
            <person name="Koo H.L."/>
            <person name="Peterson J.D."/>
            <person name="Pop M."/>
            <person name="Kosack D.S."/>
            <person name="Shumway M.F."/>
            <person name="Bidwell S.L."/>
            <person name="Shallom S.J."/>
            <person name="van Aken S.E."/>
            <person name="Riedmuller S.B."/>
            <person name="Feldblyum T.V."/>
            <person name="Cho J.K."/>
            <person name="Quackenbush J."/>
            <person name="Sedegah M."/>
            <person name="Shoaibi A."/>
            <person name="Cummings L.M."/>
            <person name="Florens L."/>
            <person name="Yates J.R."/>
            <person name="Raine J.D."/>
            <person name="Sinden R.E."/>
            <person name="Harris M.A."/>
            <person name="Cunningham D.A."/>
            <person name="Preiser P.R."/>
            <person name="Bergman L.W."/>
            <person name="Vaidya A.B."/>
            <person name="van Lin L.H."/>
            <person name="Janse C.J."/>
            <person name="Waters A.P."/>
            <person name="Smith H.O."/>
            <person name="White O.R."/>
            <person name="Salzberg S.L."/>
            <person name="Venter J.C."/>
            <person name="Fraser C.M."/>
            <person name="Hoffman S.L."/>
            <person name="Gardner M.J."/>
            <person name="Carucci D.J."/>
        </authorList>
    </citation>
    <scope>NUCLEOTIDE SEQUENCE [LARGE SCALE GENOMIC DNA]</scope>
    <source>
        <strain evidence="2 3">17XNL</strain>
    </source>
</reference>
<keyword evidence="1" id="KW-0472">Membrane</keyword>
<protein>
    <submittedName>
        <fullName evidence="2">Uncharacterized protein</fullName>
    </submittedName>
</protein>
<keyword evidence="3" id="KW-1185">Reference proteome</keyword>
<dbReference type="InParanoid" id="Q7RR50"/>
<accession>Q7RR50</accession>
<evidence type="ECO:0000256" key="1">
    <source>
        <dbReference type="SAM" id="Phobius"/>
    </source>
</evidence>